<gene>
    <name evidence="3" type="ORF">EDB81DRAFT_895825</name>
</gene>
<name>A0A9P9FSS1_9HYPO</name>
<feature type="transmembrane region" description="Helical" evidence="2">
    <location>
        <begin position="587"/>
        <end position="605"/>
    </location>
</feature>
<dbReference type="EMBL" id="JAGMUV010000001">
    <property type="protein sequence ID" value="KAH7175322.1"/>
    <property type="molecule type" value="Genomic_DNA"/>
</dbReference>
<evidence type="ECO:0000313" key="4">
    <source>
        <dbReference type="Proteomes" id="UP000738349"/>
    </source>
</evidence>
<dbReference type="PANTHER" id="PTHR42101">
    <property type="entry name" value="CHROMOSOME 16, WHOLE GENOME SHOTGUN SEQUENCE"/>
    <property type="match status" value="1"/>
</dbReference>
<keyword evidence="2" id="KW-0812">Transmembrane</keyword>
<feature type="transmembrane region" description="Helical" evidence="2">
    <location>
        <begin position="343"/>
        <end position="363"/>
    </location>
</feature>
<feature type="transmembrane region" description="Helical" evidence="2">
    <location>
        <begin position="175"/>
        <end position="196"/>
    </location>
</feature>
<feature type="transmembrane region" description="Helical" evidence="2">
    <location>
        <begin position="518"/>
        <end position="542"/>
    </location>
</feature>
<comment type="caution">
    <text evidence="3">The sequence shown here is derived from an EMBL/GenBank/DDBJ whole genome shotgun (WGS) entry which is preliminary data.</text>
</comment>
<dbReference type="AlphaFoldDB" id="A0A9P9FSS1"/>
<protein>
    <submittedName>
        <fullName evidence="3">Bacterial low temperature requirement A protein-domain-containing protein</fullName>
    </submittedName>
</protein>
<dbReference type="OrthoDB" id="3177213at2759"/>
<keyword evidence="4" id="KW-1185">Reference proteome</keyword>
<feature type="transmembrane region" description="Helical" evidence="2">
    <location>
        <begin position="208"/>
        <end position="228"/>
    </location>
</feature>
<dbReference type="InterPro" id="IPR010640">
    <property type="entry name" value="Low_temperature_requirement_A"/>
</dbReference>
<sequence length="690" mass="77540">MTGSSHESRAGDSEATTTPKGYMLRSSRTTFRFASSKLNLIKNPLKRKPKGEEGKHLIDENGEQHNGSNQPQPGEFDNSPLQFTKLFYDLWFVANLNVFATVHPIVDTKNLISFITYFLLLWVTWFITTVFDARFGQDGVLERMARACHLAVMIGFAVAGVSFDGDEIVQTIFKATSLCLMASRLVLAAQYATVLVHARHHRRSRNAITFAITLHLGPAIAYLLVALMSTMMPERRLFTAWYVIAVIEMAALMIHATFTKTLSFEGTHLNERLNLLTLIILGEGVIILAKNITKIVEYTYLKDASASWSSAQFGIITCAAGIIYMIFQLYFDWMHHHSHMGAINQTFWTLLHVPFHIALVLLAEGSSQWVLWWRAIESFRGAELNLHRNAMKATESESTSKVVQALNNTAQEILYRYGSAIANGGESAKSFNQTLTTILAIPDSFWDEDDLEDMEDTDSKYYQIWIQAYSKISNTVVHAISEAFGLSVEKDYDESSKSESNTLANVELEAVRATANRLVLIFIYVFLSAGLVLILLMLMHLLSKRRGWTLFNMFRVAVVFSIGIGLGLVALVGTNAEYTANFLLTPWQLPTITICYLLVLILTHLPHPPRIFLKRSEVDEMEMGAVPEQEPPSEAQPNVARSGTVRRGLSKMQHVAKNIRLEPGRYEPIVEADFNFDPISPICPQNLDRV</sequence>
<keyword evidence="2" id="KW-0472">Membrane</keyword>
<evidence type="ECO:0000256" key="1">
    <source>
        <dbReference type="SAM" id="MobiDB-lite"/>
    </source>
</evidence>
<accession>A0A9P9FSS1</accession>
<evidence type="ECO:0000256" key="2">
    <source>
        <dbReference type="SAM" id="Phobius"/>
    </source>
</evidence>
<feature type="compositionally biased region" description="Basic and acidic residues" evidence="1">
    <location>
        <begin position="50"/>
        <end position="63"/>
    </location>
</feature>
<proteinExistence type="predicted"/>
<feature type="transmembrane region" description="Helical" evidence="2">
    <location>
        <begin position="554"/>
        <end position="575"/>
    </location>
</feature>
<dbReference type="Pfam" id="PF06772">
    <property type="entry name" value="LtrA"/>
    <property type="match status" value="1"/>
</dbReference>
<feature type="transmembrane region" description="Helical" evidence="2">
    <location>
        <begin position="313"/>
        <end position="331"/>
    </location>
</feature>
<feature type="transmembrane region" description="Helical" evidence="2">
    <location>
        <begin position="240"/>
        <end position="261"/>
    </location>
</feature>
<feature type="region of interest" description="Disordered" evidence="1">
    <location>
        <begin position="1"/>
        <end position="27"/>
    </location>
</feature>
<organism evidence="3 4">
    <name type="scientific">Dactylonectria macrodidyma</name>
    <dbReference type="NCBI Taxonomy" id="307937"/>
    <lineage>
        <taxon>Eukaryota</taxon>
        <taxon>Fungi</taxon>
        <taxon>Dikarya</taxon>
        <taxon>Ascomycota</taxon>
        <taxon>Pezizomycotina</taxon>
        <taxon>Sordariomycetes</taxon>
        <taxon>Hypocreomycetidae</taxon>
        <taxon>Hypocreales</taxon>
        <taxon>Nectriaceae</taxon>
        <taxon>Dactylonectria</taxon>
    </lineage>
</organism>
<feature type="compositionally biased region" description="Basic and acidic residues" evidence="1">
    <location>
        <begin position="1"/>
        <end position="12"/>
    </location>
</feature>
<dbReference type="Proteomes" id="UP000738349">
    <property type="component" value="Unassembled WGS sequence"/>
</dbReference>
<keyword evidence="2" id="KW-1133">Transmembrane helix</keyword>
<feature type="transmembrane region" description="Helical" evidence="2">
    <location>
        <begin position="273"/>
        <end position="293"/>
    </location>
</feature>
<evidence type="ECO:0000313" key="3">
    <source>
        <dbReference type="EMBL" id="KAH7175322.1"/>
    </source>
</evidence>
<dbReference type="PANTHER" id="PTHR42101:SF1">
    <property type="entry name" value="LOW TEMPERATURE REQUIREMENT A"/>
    <property type="match status" value="1"/>
</dbReference>
<feature type="transmembrane region" description="Helical" evidence="2">
    <location>
        <begin position="112"/>
        <end position="132"/>
    </location>
</feature>
<feature type="transmembrane region" description="Helical" evidence="2">
    <location>
        <begin position="144"/>
        <end position="163"/>
    </location>
</feature>
<feature type="region of interest" description="Disordered" evidence="1">
    <location>
        <begin position="42"/>
        <end position="75"/>
    </location>
</feature>
<reference evidence="3" key="1">
    <citation type="journal article" date="2021" name="Nat. Commun.">
        <title>Genetic determinants of endophytism in the Arabidopsis root mycobiome.</title>
        <authorList>
            <person name="Mesny F."/>
            <person name="Miyauchi S."/>
            <person name="Thiergart T."/>
            <person name="Pickel B."/>
            <person name="Atanasova L."/>
            <person name="Karlsson M."/>
            <person name="Huettel B."/>
            <person name="Barry K.W."/>
            <person name="Haridas S."/>
            <person name="Chen C."/>
            <person name="Bauer D."/>
            <person name="Andreopoulos W."/>
            <person name="Pangilinan J."/>
            <person name="LaButti K."/>
            <person name="Riley R."/>
            <person name="Lipzen A."/>
            <person name="Clum A."/>
            <person name="Drula E."/>
            <person name="Henrissat B."/>
            <person name="Kohler A."/>
            <person name="Grigoriev I.V."/>
            <person name="Martin F.M."/>
            <person name="Hacquard S."/>
        </authorList>
    </citation>
    <scope>NUCLEOTIDE SEQUENCE</scope>
    <source>
        <strain evidence="3">MPI-CAGE-AT-0147</strain>
    </source>
</reference>